<evidence type="ECO:0000313" key="1">
    <source>
        <dbReference type="EMBL" id="HIF37647.1"/>
    </source>
</evidence>
<gene>
    <name evidence="1" type="ORF">EYQ70_04535</name>
</gene>
<feature type="non-terminal residue" evidence="1">
    <location>
        <position position="49"/>
    </location>
</feature>
<evidence type="ECO:0000313" key="2">
    <source>
        <dbReference type="Proteomes" id="UP000585802"/>
    </source>
</evidence>
<dbReference type="AlphaFoldDB" id="A0A7J4GSP9"/>
<dbReference type="EMBL" id="DUCX01000074">
    <property type="protein sequence ID" value="HIF37647.1"/>
    <property type="molecule type" value="Genomic_DNA"/>
</dbReference>
<protein>
    <submittedName>
        <fullName evidence="1">MBL fold metallo-hydrolase</fullName>
    </submittedName>
</protein>
<proteinExistence type="predicted"/>
<dbReference type="Proteomes" id="UP000585802">
    <property type="component" value="Unassembled WGS sequence"/>
</dbReference>
<comment type="caution">
    <text evidence="1">The sequence shown here is derived from an EMBL/GenBank/DDBJ whole genome shotgun (WGS) entry which is preliminary data.</text>
</comment>
<accession>A0A7J4GSP9</accession>
<sequence length="49" mass="5524">MTLKIVQLPVGPLVMNATLVMDIESRETIFFDPGDEIEMILDIASKEKM</sequence>
<reference evidence="2" key="1">
    <citation type="journal article" date="2019" name="bioRxiv">
        <title>Genome diversification in globally distributed novel marine Proteobacteria is linked to environmental adaptation.</title>
        <authorList>
            <person name="Zhou Z."/>
            <person name="Tran P.Q."/>
            <person name="Kieft K."/>
            <person name="Anantharaman K."/>
        </authorList>
    </citation>
    <scope>NUCLEOTIDE SEQUENCE [LARGE SCALE GENOMIC DNA]</scope>
</reference>
<keyword evidence="1" id="KW-0378">Hydrolase</keyword>
<name>A0A7J4GSP9_9ARCH</name>
<dbReference type="GO" id="GO:0016787">
    <property type="term" value="F:hydrolase activity"/>
    <property type="evidence" value="ECO:0007669"/>
    <property type="project" value="UniProtKB-KW"/>
</dbReference>
<organism evidence="1 2">
    <name type="scientific">Marine Group III euryarchaeote</name>
    <dbReference type="NCBI Taxonomy" id="2173149"/>
    <lineage>
        <taxon>Archaea</taxon>
        <taxon>Methanobacteriati</taxon>
        <taxon>Thermoplasmatota</taxon>
        <taxon>Thermoplasmata</taxon>
        <taxon>Candidatus Thermoprofundales</taxon>
    </lineage>
</organism>